<reference evidence="2 3" key="1">
    <citation type="submission" date="2014-08" db="EMBL/GenBank/DDBJ databases">
        <title>Comparative genomics of the Paenibacillus odorifer group.</title>
        <authorList>
            <person name="den Bakker H.C."/>
            <person name="Tsai Y.-C."/>
            <person name="Martin N."/>
            <person name="Korlach J."/>
            <person name="Wiedmann M."/>
        </authorList>
    </citation>
    <scope>NUCLEOTIDE SEQUENCE [LARGE SCALE GENOMIC DNA]</scope>
    <source>
        <strain evidence="2 3">DSM 1735</strain>
        <plasmid evidence="3">Plasmid</plasmid>
    </source>
</reference>
<dbReference type="EMBL" id="CP009289">
    <property type="protein sequence ID" value="AIQ15274.1"/>
    <property type="molecule type" value="Genomic_DNA"/>
</dbReference>
<keyword evidence="2" id="KW-0614">Plasmid</keyword>
<organism evidence="2 3">
    <name type="scientific">Paenibacillus durus</name>
    <name type="common">Paenibacillus azotofixans</name>
    <dbReference type="NCBI Taxonomy" id="44251"/>
    <lineage>
        <taxon>Bacteria</taxon>
        <taxon>Bacillati</taxon>
        <taxon>Bacillota</taxon>
        <taxon>Bacilli</taxon>
        <taxon>Bacillales</taxon>
        <taxon>Paenibacillaceae</taxon>
        <taxon>Paenibacillus</taxon>
    </lineage>
</organism>
<dbReference type="KEGG" id="pdu:PDUR_28025"/>
<accession>A0A089J264</accession>
<protein>
    <submittedName>
        <fullName evidence="2">Uncharacterized protein</fullName>
    </submittedName>
</protein>
<dbReference type="Proteomes" id="UP000029409">
    <property type="component" value="Plasmid unnamed"/>
</dbReference>
<proteinExistence type="predicted"/>
<evidence type="ECO:0000313" key="2">
    <source>
        <dbReference type="EMBL" id="AIQ15274.1"/>
    </source>
</evidence>
<evidence type="ECO:0000313" key="3">
    <source>
        <dbReference type="Proteomes" id="UP000029409"/>
    </source>
</evidence>
<evidence type="ECO:0000256" key="1">
    <source>
        <dbReference type="SAM" id="Phobius"/>
    </source>
</evidence>
<dbReference type="RefSeq" id="WP_042209814.1">
    <property type="nucleotide sequence ID" value="NZ_CP009289.1"/>
</dbReference>
<feature type="transmembrane region" description="Helical" evidence="1">
    <location>
        <begin position="28"/>
        <end position="47"/>
    </location>
</feature>
<geneLocation type="plasmid" evidence="3"/>
<sequence>MFDGVTIPFSVSDAFSSATSFMSLYKDWILLGLGIALAVLIISILFWNMQKSKRAAAITSLLNSGGVKTIEMDWKVGKSGQLEGREIHGIGRG</sequence>
<keyword evidence="1" id="KW-0472">Membrane</keyword>
<name>A0A089J264_PAEDU</name>
<gene>
    <name evidence="2" type="ORF">PDUR_28025</name>
</gene>
<keyword evidence="3" id="KW-1185">Reference proteome</keyword>
<keyword evidence="1" id="KW-1133">Transmembrane helix</keyword>
<keyword evidence="1" id="KW-0812">Transmembrane</keyword>
<dbReference type="AlphaFoldDB" id="A0A089J264"/>